<organism evidence="1 2">
    <name type="scientific">Paradevosia tibetensis</name>
    <dbReference type="NCBI Taxonomy" id="1447062"/>
    <lineage>
        <taxon>Bacteria</taxon>
        <taxon>Pseudomonadati</taxon>
        <taxon>Pseudomonadota</taxon>
        <taxon>Alphaproteobacteria</taxon>
        <taxon>Hyphomicrobiales</taxon>
        <taxon>Devosiaceae</taxon>
        <taxon>Paradevosia</taxon>
    </lineage>
</organism>
<dbReference type="Proteomes" id="UP000321062">
    <property type="component" value="Chromosome"/>
</dbReference>
<sequence length="149" mass="16062">MLDLVLAIAHHLAVFSLVGVFAAEFFLLREGVTGPRLAQLGGIDRLYGLLAMLVIVVGVVRVTFGAAGPWYYLGNQMFWAKMTTFVVVGILSVWPTRDIMAWIKSAKADPQFSPGPAAIARARKFLAVEAVLFAFIPAFAAAMARGYGS</sequence>
<reference evidence="1 2" key="1">
    <citation type="journal article" date="2015" name="Int. J. Syst. Evol. Microbiol.">
        <title>Youhaiella tibetensis gen. nov., sp. nov., isolated from subsurface sediment.</title>
        <authorList>
            <person name="Wang Y.X."/>
            <person name="Huang F.Q."/>
            <person name="Nogi Y."/>
            <person name="Pang S.J."/>
            <person name="Wang P.K."/>
            <person name="Lv J."/>
        </authorList>
    </citation>
    <scope>NUCLEOTIDE SEQUENCE [LARGE SCALE GENOMIC DNA]</scope>
    <source>
        <strain evidence="2">fig4</strain>
    </source>
</reference>
<dbReference type="Pfam" id="PF09980">
    <property type="entry name" value="DUF2214"/>
    <property type="match status" value="1"/>
</dbReference>
<proteinExistence type="predicted"/>
<gene>
    <name evidence="1" type="ORF">FNA67_21180</name>
</gene>
<evidence type="ECO:0000313" key="2">
    <source>
        <dbReference type="Proteomes" id="UP000321062"/>
    </source>
</evidence>
<dbReference type="RefSeq" id="WP_147658042.1">
    <property type="nucleotide sequence ID" value="NZ_BMFM01000001.1"/>
</dbReference>
<accession>A0A5B9DUD2</accession>
<dbReference type="InterPro" id="IPR018706">
    <property type="entry name" value="DUF2214_membrane"/>
</dbReference>
<dbReference type="AlphaFoldDB" id="A0A5B9DUD2"/>
<evidence type="ECO:0000313" key="1">
    <source>
        <dbReference type="EMBL" id="QEE22525.1"/>
    </source>
</evidence>
<protein>
    <submittedName>
        <fullName evidence="1">DUF2214 family protein</fullName>
    </submittedName>
</protein>
<dbReference type="OrthoDB" id="826511at2"/>
<keyword evidence="2" id="KW-1185">Reference proteome</keyword>
<dbReference type="EMBL" id="CP041690">
    <property type="protein sequence ID" value="QEE22525.1"/>
    <property type="molecule type" value="Genomic_DNA"/>
</dbReference>
<dbReference type="KEGG" id="yti:FNA67_21180"/>
<name>A0A5B9DUD2_9HYPH</name>